<dbReference type="InterPro" id="IPR050214">
    <property type="entry name" value="Cys_Synth/Cystath_Beta-Synth"/>
</dbReference>
<dbReference type="Pfam" id="PF00291">
    <property type="entry name" value="PALP"/>
    <property type="match status" value="1"/>
</dbReference>
<feature type="compositionally biased region" description="Basic and acidic residues" evidence="9">
    <location>
        <begin position="10"/>
        <end position="23"/>
    </location>
</feature>
<evidence type="ECO:0000256" key="2">
    <source>
        <dbReference type="ARBA" id="ARBA00007103"/>
    </source>
</evidence>
<feature type="compositionally biased region" description="Basic and acidic residues" evidence="9">
    <location>
        <begin position="252"/>
        <end position="263"/>
    </location>
</feature>
<dbReference type="SUPFAM" id="SSF53686">
    <property type="entry name" value="Tryptophan synthase beta subunit-like PLP-dependent enzymes"/>
    <property type="match status" value="1"/>
</dbReference>
<organism evidence="11 12">
    <name type="scientific">Rhodovulum visakhapatnamense</name>
    <dbReference type="NCBI Taxonomy" id="364297"/>
    <lineage>
        <taxon>Bacteria</taxon>
        <taxon>Pseudomonadati</taxon>
        <taxon>Pseudomonadota</taxon>
        <taxon>Alphaproteobacteria</taxon>
        <taxon>Rhodobacterales</taxon>
        <taxon>Paracoccaceae</taxon>
        <taxon>Rhodovulum</taxon>
    </lineage>
</organism>
<evidence type="ECO:0000256" key="6">
    <source>
        <dbReference type="ARBA" id="ARBA00072081"/>
    </source>
</evidence>
<dbReference type="InterPro" id="IPR036052">
    <property type="entry name" value="TrpB-like_PALP_sf"/>
</dbReference>
<evidence type="ECO:0000256" key="8">
    <source>
        <dbReference type="ARBA" id="ARBA00079153"/>
    </source>
</evidence>
<evidence type="ECO:0000256" key="5">
    <source>
        <dbReference type="ARBA" id="ARBA00047931"/>
    </source>
</evidence>
<evidence type="ECO:0000256" key="7">
    <source>
        <dbReference type="ARBA" id="ARBA00078257"/>
    </source>
</evidence>
<comment type="catalytic activity">
    <reaction evidence="5">
        <text>O-acetyl-L-serine + hydrogen sulfide = L-cysteine + acetate</text>
        <dbReference type="Rhea" id="RHEA:14829"/>
        <dbReference type="ChEBI" id="CHEBI:29919"/>
        <dbReference type="ChEBI" id="CHEBI:30089"/>
        <dbReference type="ChEBI" id="CHEBI:35235"/>
        <dbReference type="ChEBI" id="CHEBI:58340"/>
        <dbReference type="EC" id="2.5.1.47"/>
    </reaction>
</comment>
<gene>
    <name evidence="11" type="ORF">EV657_10967</name>
</gene>
<comment type="similarity">
    <text evidence="2">Belongs to the cysteine synthase/cystathionine beta-synthase family.</text>
</comment>
<dbReference type="InterPro" id="IPR001216">
    <property type="entry name" value="P-phosphate_BS"/>
</dbReference>
<dbReference type="CDD" id="cd01561">
    <property type="entry name" value="CBS_like"/>
    <property type="match status" value="1"/>
</dbReference>
<protein>
    <recommendedName>
        <fullName evidence="6">Cysteine synthase B</fullName>
        <ecNumber evidence="3">2.5.1.47</ecNumber>
    </recommendedName>
    <alternativeName>
        <fullName evidence="7">O-acetylserine (thiol)-lyase B</fullName>
    </alternativeName>
    <alternativeName>
        <fullName evidence="8">O-acetylserine sulfhydrylase B</fullName>
    </alternativeName>
</protein>
<feature type="domain" description="Tryptophan synthase beta chain-like PALP" evidence="10">
    <location>
        <begin position="43"/>
        <end position="347"/>
    </location>
</feature>
<dbReference type="GO" id="GO:0004124">
    <property type="term" value="F:cysteine synthase activity"/>
    <property type="evidence" value="ECO:0007669"/>
    <property type="project" value="UniProtKB-EC"/>
</dbReference>
<name>A0A4R8FRQ1_9RHOB</name>
<dbReference type="Gene3D" id="3.40.50.1100">
    <property type="match status" value="2"/>
</dbReference>
<dbReference type="EMBL" id="SOEB01000009">
    <property type="protein sequence ID" value="TDX29246.1"/>
    <property type="molecule type" value="Genomic_DNA"/>
</dbReference>
<evidence type="ECO:0000256" key="1">
    <source>
        <dbReference type="ARBA" id="ARBA00001933"/>
    </source>
</evidence>
<feature type="region of interest" description="Disordered" evidence="9">
    <location>
        <begin position="248"/>
        <end position="269"/>
    </location>
</feature>
<evidence type="ECO:0000256" key="4">
    <source>
        <dbReference type="ARBA" id="ARBA00022898"/>
    </source>
</evidence>
<dbReference type="PANTHER" id="PTHR10314">
    <property type="entry name" value="CYSTATHIONINE BETA-SYNTHASE"/>
    <property type="match status" value="1"/>
</dbReference>
<comment type="cofactor">
    <cofactor evidence="1">
        <name>pyridoxal 5'-phosphate</name>
        <dbReference type="ChEBI" id="CHEBI:597326"/>
    </cofactor>
</comment>
<evidence type="ECO:0000313" key="12">
    <source>
        <dbReference type="Proteomes" id="UP000295484"/>
    </source>
</evidence>
<dbReference type="PROSITE" id="PS00901">
    <property type="entry name" value="CYS_SYNTHASE"/>
    <property type="match status" value="1"/>
</dbReference>
<evidence type="ECO:0000259" key="10">
    <source>
        <dbReference type="Pfam" id="PF00291"/>
    </source>
</evidence>
<dbReference type="InterPro" id="IPR005859">
    <property type="entry name" value="CysK"/>
</dbReference>
<evidence type="ECO:0000256" key="3">
    <source>
        <dbReference type="ARBA" id="ARBA00012681"/>
    </source>
</evidence>
<feature type="region of interest" description="Disordered" evidence="9">
    <location>
        <begin position="1"/>
        <end position="23"/>
    </location>
</feature>
<dbReference type="AlphaFoldDB" id="A0A4R8FRQ1"/>
<dbReference type="NCBIfam" id="TIGR01139">
    <property type="entry name" value="cysK"/>
    <property type="match status" value="1"/>
</dbReference>
<reference evidence="11 12" key="1">
    <citation type="submission" date="2019-03" db="EMBL/GenBank/DDBJ databases">
        <title>Genomic Encyclopedia of Type Strains, Phase IV (KMG-IV): sequencing the most valuable type-strain genomes for metagenomic binning, comparative biology and taxonomic classification.</title>
        <authorList>
            <person name="Goeker M."/>
        </authorList>
    </citation>
    <scope>NUCLEOTIDE SEQUENCE [LARGE SCALE GENOMIC DNA]</scope>
    <source>
        <strain evidence="11 12">JA181</strain>
    </source>
</reference>
<comment type="caution">
    <text evidence="11">The sequence shown here is derived from an EMBL/GenBank/DDBJ whole genome shotgun (WGS) entry which is preliminary data.</text>
</comment>
<dbReference type="Proteomes" id="UP000295484">
    <property type="component" value="Unassembled WGS sequence"/>
</dbReference>
<keyword evidence="4" id="KW-0663">Pyridoxal phosphate</keyword>
<dbReference type="GO" id="GO:0006535">
    <property type="term" value="P:cysteine biosynthetic process from serine"/>
    <property type="evidence" value="ECO:0007669"/>
    <property type="project" value="InterPro"/>
</dbReference>
<accession>A0A4R8FRQ1</accession>
<dbReference type="EC" id="2.5.1.47" evidence="3"/>
<dbReference type="InterPro" id="IPR001926">
    <property type="entry name" value="TrpB-like_PALP"/>
</dbReference>
<evidence type="ECO:0000256" key="9">
    <source>
        <dbReference type="SAM" id="MobiDB-lite"/>
    </source>
</evidence>
<dbReference type="FunFam" id="3.40.50.1100:FF:000003">
    <property type="entry name" value="Cystathionine beta-synthase"/>
    <property type="match status" value="1"/>
</dbReference>
<evidence type="ECO:0000313" key="11">
    <source>
        <dbReference type="EMBL" id="TDX29246.1"/>
    </source>
</evidence>
<sequence length="382" mass="40973">MVRGMFRAAARKERPGTEGRGKVMAEDEIRKTSGRGRRYDSVLDTIGDTPVIRINNLGPNHVTLYVKAEFFNPGASVKDRLALNIIEAAERSGALKPGQTVVEATSGNTGIGLALVCAQKGYPLVITMAESFSVERRRLMRMLGAKVVLTPKADKAMGMYRKAQELAEKNGWFLAHQFETAANADIHEATTAREILADFEGERLDYVVSGYGTGGTVTGIARVLRKERPGTRIILSEPADAALIASGRAQKRNAEGEADESHPAFHPHPIQGWTPDFIPLVLQEALDNGFYDELIPVEGPEALKQARALAAKEGILTGVSGGATFAVALQVAETAEPGSVILAMLPDTGERYLSTPLFEAVGEGMNDEEEAISASTPGFQIG</sequence>
<proteinExistence type="inferred from homology"/>